<dbReference type="OrthoDB" id="3226017at2"/>
<gene>
    <name evidence="1" type="ORF">E1283_29860</name>
</gene>
<name>A0A4R4SQT4_9ACTN</name>
<dbReference type="RefSeq" id="WP_132821292.1">
    <property type="nucleotide sequence ID" value="NZ_SMKI01000454.1"/>
</dbReference>
<dbReference type="InterPro" id="IPR050490">
    <property type="entry name" value="Bact_solute-bd_prot1"/>
</dbReference>
<evidence type="ECO:0000313" key="2">
    <source>
        <dbReference type="Proteomes" id="UP000295345"/>
    </source>
</evidence>
<keyword evidence="2" id="KW-1185">Reference proteome</keyword>
<dbReference type="EMBL" id="SMKI01000454">
    <property type="protein sequence ID" value="TDC66308.1"/>
    <property type="molecule type" value="Genomic_DNA"/>
</dbReference>
<accession>A0A4R4SQT4</accession>
<dbReference type="SUPFAM" id="SSF53850">
    <property type="entry name" value="Periplasmic binding protein-like II"/>
    <property type="match status" value="1"/>
</dbReference>
<dbReference type="Gene3D" id="3.40.190.10">
    <property type="entry name" value="Periplasmic binding protein-like II"/>
    <property type="match status" value="1"/>
</dbReference>
<dbReference type="Pfam" id="PF13416">
    <property type="entry name" value="SBP_bac_8"/>
    <property type="match status" value="1"/>
</dbReference>
<evidence type="ECO:0000313" key="1">
    <source>
        <dbReference type="EMBL" id="TDC66308.1"/>
    </source>
</evidence>
<sequence>MGVTGVLAVSLLAACSSDSDDDSDGQITLRVGVFGQFGFEEAGLYDEYMELNPDITIEQDSVTELADYIAQLRTRLGQNSGLADIQAIEVGNIAEMTNELSDAWVDFNEYENVDPSHFMPFKVGQATDPDGRLIGLGTDIGPTGVCYRTDYFEAAGLPTDPEEVGALFADWESYLDVGEQFQADGPEGISWTDSAPGLFNAVVSGYEERYTNAAGETVYQESQGVSDAWDLAVEASERGLTNQQQQFTDDWNRAIANGAFATFSACPSWMLGHIAAQAGDEGQGLWNVAASPTPSNWGGSFIGVPEAGEHRDAAVELAAWLTAPEQQARLFSERGSYPSSAEAQQLPEVLNATNPYFGDAPIGQFFSAAAAEIPSSPIGPNDQVIQDSISQGLVQIDAQGESPESAWESVVSSLDNALAE</sequence>
<dbReference type="PANTHER" id="PTHR43649">
    <property type="entry name" value="ARABINOSE-BINDING PROTEIN-RELATED"/>
    <property type="match status" value="1"/>
</dbReference>
<organism evidence="1 2">
    <name type="scientific">Streptomyces hainanensis</name>
    <dbReference type="NCBI Taxonomy" id="402648"/>
    <lineage>
        <taxon>Bacteria</taxon>
        <taxon>Bacillati</taxon>
        <taxon>Actinomycetota</taxon>
        <taxon>Actinomycetes</taxon>
        <taxon>Kitasatosporales</taxon>
        <taxon>Streptomycetaceae</taxon>
        <taxon>Streptomyces</taxon>
    </lineage>
</organism>
<reference evidence="1 2" key="1">
    <citation type="submission" date="2019-03" db="EMBL/GenBank/DDBJ databases">
        <title>Draft genome sequences of novel Actinobacteria.</title>
        <authorList>
            <person name="Sahin N."/>
            <person name="Ay H."/>
            <person name="Saygin H."/>
        </authorList>
    </citation>
    <scope>NUCLEOTIDE SEQUENCE [LARGE SCALE GENOMIC DNA]</scope>
    <source>
        <strain evidence="1 2">DSM 41900</strain>
    </source>
</reference>
<proteinExistence type="predicted"/>
<dbReference type="Proteomes" id="UP000295345">
    <property type="component" value="Unassembled WGS sequence"/>
</dbReference>
<comment type="caution">
    <text evidence="1">The sequence shown here is derived from an EMBL/GenBank/DDBJ whole genome shotgun (WGS) entry which is preliminary data.</text>
</comment>
<dbReference type="InterPro" id="IPR006059">
    <property type="entry name" value="SBP"/>
</dbReference>
<protein>
    <submittedName>
        <fullName evidence="1">Carbohydrate ABC transporter substrate-binding protein</fullName>
    </submittedName>
</protein>
<dbReference type="PANTHER" id="PTHR43649:SF32">
    <property type="entry name" value="SUGAR BINDING SECRETED PROTEIN"/>
    <property type="match status" value="1"/>
</dbReference>
<dbReference type="AlphaFoldDB" id="A0A4R4SQT4"/>